<dbReference type="CDD" id="cd01949">
    <property type="entry name" value="GGDEF"/>
    <property type="match status" value="1"/>
</dbReference>
<evidence type="ECO:0000313" key="5">
    <source>
        <dbReference type="Proteomes" id="UP000033423"/>
    </source>
</evidence>
<dbReference type="InterPro" id="IPR000160">
    <property type="entry name" value="GGDEF_dom"/>
</dbReference>
<dbReference type="AlphaFoldDB" id="A0A0F3GY56"/>
<protein>
    <recommendedName>
        <fullName evidence="1">diguanylate cyclase</fullName>
        <ecNumber evidence="1">2.7.7.65</ecNumber>
    </recommendedName>
</protein>
<dbReference type="Proteomes" id="UP000033423">
    <property type="component" value="Unassembled WGS sequence"/>
</dbReference>
<dbReference type="FunFam" id="3.30.70.270:FF:000001">
    <property type="entry name" value="Diguanylate cyclase domain protein"/>
    <property type="match status" value="1"/>
</dbReference>
<dbReference type="EMBL" id="LACI01000439">
    <property type="protein sequence ID" value="KJU86836.1"/>
    <property type="molecule type" value="Genomic_DNA"/>
</dbReference>
<gene>
    <name evidence="4" type="ORF">MBAV_000969</name>
</gene>
<evidence type="ECO:0000256" key="1">
    <source>
        <dbReference type="ARBA" id="ARBA00012528"/>
    </source>
</evidence>
<dbReference type="InterPro" id="IPR029787">
    <property type="entry name" value="Nucleotide_cyclase"/>
</dbReference>
<dbReference type="Pfam" id="PF00990">
    <property type="entry name" value="GGDEF"/>
    <property type="match status" value="1"/>
</dbReference>
<evidence type="ECO:0000313" key="4">
    <source>
        <dbReference type="EMBL" id="KJU86836.1"/>
    </source>
</evidence>
<dbReference type="PROSITE" id="PS50887">
    <property type="entry name" value="GGDEF"/>
    <property type="match status" value="1"/>
</dbReference>
<dbReference type="EC" id="2.7.7.65" evidence="1"/>
<comment type="caution">
    <text evidence="4">The sequence shown here is derived from an EMBL/GenBank/DDBJ whole genome shotgun (WGS) entry which is preliminary data.</text>
</comment>
<feature type="domain" description="GGDEF" evidence="3">
    <location>
        <begin position="136"/>
        <end position="261"/>
    </location>
</feature>
<dbReference type="PATRIC" id="fig|29290.4.peg.1276"/>
<name>A0A0F3GY56_9BACT</name>
<dbReference type="InterPro" id="IPR043128">
    <property type="entry name" value="Rev_trsase/Diguanyl_cyclase"/>
</dbReference>
<sequence length="261" mass="29804">MEFANYTFLNFLNCPSIKEFSSKYKSLEDILSLTSRDCNASSEGVNLIDYLNEHKEGEIIVSINTSRDDAFSGAYILKYDHLPESETYLFSLTDVESYENKRKELEITTITDELTGLYNKRYFNKILSTHITGIVDPVSLIFFDIDHFKAVNDKYGHLSGDCVLKELAALVSRQIRDHDVLARWGGEEFVLLMPHVNLDIAIKTAQRLRQNIEKQAICDMKITCSFGVATYTEGETDEDFLNRADTLLYEAKRSGRNKVCS</sequence>
<dbReference type="Gene3D" id="3.30.70.270">
    <property type="match status" value="1"/>
</dbReference>
<evidence type="ECO:0000256" key="2">
    <source>
        <dbReference type="ARBA" id="ARBA00034247"/>
    </source>
</evidence>
<comment type="catalytic activity">
    <reaction evidence="2">
        <text>2 GTP = 3',3'-c-di-GMP + 2 diphosphate</text>
        <dbReference type="Rhea" id="RHEA:24898"/>
        <dbReference type="ChEBI" id="CHEBI:33019"/>
        <dbReference type="ChEBI" id="CHEBI:37565"/>
        <dbReference type="ChEBI" id="CHEBI:58805"/>
        <dbReference type="EC" id="2.7.7.65"/>
    </reaction>
</comment>
<dbReference type="InterPro" id="IPR050469">
    <property type="entry name" value="Diguanylate_Cyclase"/>
</dbReference>
<proteinExistence type="predicted"/>
<evidence type="ECO:0000259" key="3">
    <source>
        <dbReference type="PROSITE" id="PS50887"/>
    </source>
</evidence>
<dbReference type="SUPFAM" id="SSF55073">
    <property type="entry name" value="Nucleotide cyclase"/>
    <property type="match status" value="1"/>
</dbReference>
<keyword evidence="5" id="KW-1185">Reference proteome</keyword>
<dbReference type="PANTHER" id="PTHR45138:SF9">
    <property type="entry name" value="DIGUANYLATE CYCLASE DGCM-RELATED"/>
    <property type="match status" value="1"/>
</dbReference>
<dbReference type="PANTHER" id="PTHR45138">
    <property type="entry name" value="REGULATORY COMPONENTS OF SENSORY TRANSDUCTION SYSTEM"/>
    <property type="match status" value="1"/>
</dbReference>
<dbReference type="NCBIfam" id="TIGR00254">
    <property type="entry name" value="GGDEF"/>
    <property type="match status" value="1"/>
</dbReference>
<reference evidence="4 5" key="1">
    <citation type="submission" date="2015-02" db="EMBL/GenBank/DDBJ databases">
        <title>Single-cell genomics of uncultivated deep-branching MTB reveals a conserved set of magnetosome genes.</title>
        <authorList>
            <person name="Kolinko S."/>
            <person name="Richter M."/>
            <person name="Glockner F.O."/>
            <person name="Brachmann A."/>
            <person name="Schuler D."/>
        </authorList>
    </citation>
    <scope>NUCLEOTIDE SEQUENCE [LARGE SCALE GENOMIC DNA]</scope>
    <source>
        <strain evidence="4">TM-1</strain>
    </source>
</reference>
<dbReference type="SMART" id="SM00267">
    <property type="entry name" value="GGDEF"/>
    <property type="match status" value="1"/>
</dbReference>
<dbReference type="GO" id="GO:0052621">
    <property type="term" value="F:diguanylate cyclase activity"/>
    <property type="evidence" value="ECO:0007669"/>
    <property type="project" value="UniProtKB-EC"/>
</dbReference>
<accession>A0A0F3GY56</accession>
<organism evidence="4 5">
    <name type="scientific">Candidatus Magnetobacterium bavaricum</name>
    <dbReference type="NCBI Taxonomy" id="29290"/>
    <lineage>
        <taxon>Bacteria</taxon>
        <taxon>Pseudomonadati</taxon>
        <taxon>Nitrospirota</taxon>
        <taxon>Thermodesulfovibrionia</taxon>
        <taxon>Thermodesulfovibrionales</taxon>
        <taxon>Candidatus Magnetobacteriaceae</taxon>
        <taxon>Candidatus Magnetobacterium</taxon>
    </lineage>
</organism>